<sequence length="144" mass="15931">MLGGYAENPGTLSSFLSRKLERKWAEPTYQSIMYLKYNTNAEGEPADVGLLSSGPSLTFLDGLQSAIYIGAVLEAVRMLRERRSEDGDVPFMLCCAVMAGFACYLLWEAKSVHILPFVTLMTPLAAAGYAWAFTNVPNTRSHRR</sequence>
<dbReference type="Proteomes" id="UP001332931">
    <property type="component" value="Unassembled WGS sequence"/>
</dbReference>
<feature type="transmembrane region" description="Helical" evidence="1">
    <location>
        <begin position="57"/>
        <end position="76"/>
    </location>
</feature>
<organism evidence="2 3">
    <name type="scientific">Olsenella absiana</name>
    <dbReference type="NCBI Taxonomy" id="3115222"/>
    <lineage>
        <taxon>Bacteria</taxon>
        <taxon>Bacillati</taxon>
        <taxon>Actinomycetota</taxon>
        <taxon>Coriobacteriia</taxon>
        <taxon>Coriobacteriales</taxon>
        <taxon>Atopobiaceae</taxon>
        <taxon>Olsenella</taxon>
    </lineage>
</organism>
<dbReference type="RefSeq" id="WP_330958149.1">
    <property type="nucleotide sequence ID" value="NZ_JAZGJQ010000004.1"/>
</dbReference>
<protein>
    <submittedName>
        <fullName evidence="2">Uncharacterized protein</fullName>
    </submittedName>
</protein>
<comment type="caution">
    <text evidence="2">The sequence shown here is derived from an EMBL/GenBank/DDBJ whole genome shotgun (WGS) entry which is preliminary data.</text>
</comment>
<proteinExistence type="predicted"/>
<evidence type="ECO:0000313" key="3">
    <source>
        <dbReference type="Proteomes" id="UP001332931"/>
    </source>
</evidence>
<evidence type="ECO:0000256" key="1">
    <source>
        <dbReference type="SAM" id="Phobius"/>
    </source>
</evidence>
<gene>
    <name evidence="2" type="ORF">VXJ25_05180</name>
</gene>
<feature type="transmembrane region" description="Helical" evidence="1">
    <location>
        <begin position="113"/>
        <end position="134"/>
    </location>
</feature>
<accession>A0ABU7R9V1</accession>
<name>A0ABU7R9V1_9ACTN</name>
<keyword evidence="3" id="KW-1185">Reference proteome</keyword>
<reference evidence="2 3" key="1">
    <citation type="submission" date="2024-01" db="EMBL/GenBank/DDBJ databases">
        <title>Description of Olsenella sp. nov., isolated from pig feces.</title>
        <authorList>
            <person name="Chang Y.-H."/>
        </authorList>
    </citation>
    <scope>NUCLEOTIDE SEQUENCE [LARGE SCALE GENOMIC DNA]</scope>
    <source>
        <strain evidence="2 3">YH-ols2223</strain>
    </source>
</reference>
<keyword evidence="1" id="KW-1133">Transmembrane helix</keyword>
<keyword evidence="1" id="KW-0472">Membrane</keyword>
<dbReference type="EMBL" id="JAZGJQ010000004">
    <property type="protein sequence ID" value="MEE6147384.1"/>
    <property type="molecule type" value="Genomic_DNA"/>
</dbReference>
<evidence type="ECO:0000313" key="2">
    <source>
        <dbReference type="EMBL" id="MEE6147384.1"/>
    </source>
</evidence>
<keyword evidence="1" id="KW-0812">Transmembrane</keyword>
<feature type="transmembrane region" description="Helical" evidence="1">
    <location>
        <begin position="88"/>
        <end position="107"/>
    </location>
</feature>